<comment type="caution">
    <text evidence="8">The sequence shown here is derived from an EMBL/GenBank/DDBJ whole genome shotgun (WGS) entry which is preliminary data.</text>
</comment>
<comment type="catalytic activity">
    <reaction evidence="1 6">
        <text>2 ATP = 3',3'-c-di-AMP + 2 diphosphate</text>
        <dbReference type="Rhea" id="RHEA:35655"/>
        <dbReference type="ChEBI" id="CHEBI:30616"/>
        <dbReference type="ChEBI" id="CHEBI:33019"/>
        <dbReference type="ChEBI" id="CHEBI:71500"/>
        <dbReference type="EC" id="2.7.7.85"/>
    </reaction>
</comment>
<keyword evidence="2 6" id="KW-0808">Transferase</keyword>
<dbReference type="InterPro" id="IPR036888">
    <property type="entry name" value="DNA_integrity_DisA_N_sf"/>
</dbReference>
<dbReference type="GO" id="GO:0006171">
    <property type="term" value="P:cAMP biosynthetic process"/>
    <property type="evidence" value="ECO:0007669"/>
    <property type="project" value="InterPro"/>
</dbReference>
<dbReference type="STRING" id="1797263.A2397_00780"/>
<keyword evidence="6" id="KW-1133">Transmembrane helix</keyword>
<keyword evidence="6" id="KW-1003">Cell membrane</keyword>
<feature type="transmembrane region" description="Helical" evidence="6">
    <location>
        <begin position="57"/>
        <end position="73"/>
    </location>
</feature>
<dbReference type="HAMAP" id="MF_01499">
    <property type="entry name" value="DacA"/>
    <property type="match status" value="1"/>
</dbReference>
<evidence type="ECO:0000256" key="3">
    <source>
        <dbReference type="ARBA" id="ARBA00022695"/>
    </source>
</evidence>
<reference evidence="8 9" key="1">
    <citation type="journal article" date="2016" name="Nat. Commun.">
        <title>Thousands of microbial genomes shed light on interconnected biogeochemical processes in an aquifer system.</title>
        <authorList>
            <person name="Anantharaman K."/>
            <person name="Brown C.T."/>
            <person name="Hug L.A."/>
            <person name="Sharon I."/>
            <person name="Castelle C.J."/>
            <person name="Probst A.J."/>
            <person name="Thomas B.C."/>
            <person name="Singh A."/>
            <person name="Wilkins M.J."/>
            <person name="Karaoz U."/>
            <person name="Brodie E.L."/>
            <person name="Williams K.H."/>
            <person name="Hubbard S.S."/>
            <person name="Banfield J.F."/>
        </authorList>
    </citation>
    <scope>NUCLEOTIDE SEQUENCE [LARGE SCALE GENOMIC DNA]</scope>
</reference>
<protein>
    <recommendedName>
        <fullName evidence="6">Diadenylate cyclase</fullName>
        <shortName evidence="6">DAC</shortName>
        <ecNumber evidence="6">2.7.7.85</ecNumber>
    </recommendedName>
    <alternativeName>
        <fullName evidence="6">Cyclic-di-AMP synthase</fullName>
        <shortName evidence="6">c-di-AMP synthase</shortName>
    </alternativeName>
</protein>
<sequence length="498" mass="55210">MPVFTSNYLSNQFSELFGPYNLFYLRNGIYLTDFLDILIITMLLYFVFLLFKKARTVVVFTGILLLASIYILAKVFNLYLTLITLRYFFGVSLIIFAIIFQQEIRKYFELLGLFGSRFQVGRLIPKSPTIAEIILACIQMAQSKTGALIVIQGKDSLSGLIEGGIALEGQISEEIIASIFYPNSPGHDGALVISNNHIVRFAAHLPLSNNFKEIGKRGTRHSAGLGLSENSDALCIVISEEKGRISVCRDSKIKTLEESSDLEKELNRFVKDKFDTKEKGFHLRLFRKNLGSKAAALFCASVLWFFGAYRAGIVSQTYSIPITFENLPPNTIIQDFDPKNITITASGRGNVAFSGITAENFDLVIDGKTLQNGVNKINLSPDNITQPLNLTITAITPSTILLTADQYFPANVPVHVPTKGTLPKQLRLQNLTITPDQITLLIPKDSKAPEFISTQVVDYTGHSESYITTTNLILPENSKLPDTQQSVVSIALTIEKSD</sequence>
<feature type="transmembrane region" description="Helical" evidence="6">
    <location>
        <begin position="79"/>
        <end position="100"/>
    </location>
</feature>
<evidence type="ECO:0000256" key="6">
    <source>
        <dbReference type="HAMAP-Rule" id="MF_01499"/>
    </source>
</evidence>
<evidence type="ECO:0000256" key="1">
    <source>
        <dbReference type="ARBA" id="ARBA00000877"/>
    </source>
</evidence>
<dbReference type="Proteomes" id="UP000176424">
    <property type="component" value="Unassembled WGS sequence"/>
</dbReference>
<keyword evidence="3 6" id="KW-0548">Nucleotidyltransferase</keyword>
<keyword evidence="6" id="KW-0812">Transmembrane</keyword>
<dbReference type="GO" id="GO:0004016">
    <property type="term" value="F:adenylate cyclase activity"/>
    <property type="evidence" value="ECO:0007669"/>
    <property type="project" value="UniProtKB-UniRule"/>
</dbReference>
<accession>A0A1F4ZRK4</accession>
<feature type="domain" description="DAC" evidence="7">
    <location>
        <begin position="101"/>
        <end position="259"/>
    </location>
</feature>
<dbReference type="Pfam" id="PF02457">
    <property type="entry name" value="DAC"/>
    <property type="match status" value="1"/>
</dbReference>
<evidence type="ECO:0000313" key="9">
    <source>
        <dbReference type="Proteomes" id="UP000176424"/>
    </source>
</evidence>
<comment type="subunit">
    <text evidence="6">Probably a homodimer.</text>
</comment>
<feature type="transmembrane region" description="Helical" evidence="6">
    <location>
        <begin position="294"/>
        <end position="312"/>
    </location>
</feature>
<dbReference type="PANTHER" id="PTHR34185">
    <property type="entry name" value="DIADENYLATE CYCLASE"/>
    <property type="match status" value="1"/>
</dbReference>
<dbReference type="AlphaFoldDB" id="A0A1F4ZRK4"/>
<dbReference type="InterPro" id="IPR003390">
    <property type="entry name" value="DNA_integrity_scan_DisA_N"/>
</dbReference>
<keyword evidence="4 6" id="KW-0547">Nucleotide-binding</keyword>
<keyword evidence="6" id="KW-0472">Membrane</keyword>
<dbReference type="SUPFAM" id="SSF143597">
    <property type="entry name" value="YojJ-like"/>
    <property type="match status" value="1"/>
</dbReference>
<comment type="caution">
    <text evidence="6">Lacks conserved residue(s) required for the propagation of feature annotation.</text>
</comment>
<dbReference type="GO" id="GO:0106408">
    <property type="term" value="F:diadenylate cyclase activity"/>
    <property type="evidence" value="ECO:0007669"/>
    <property type="project" value="UniProtKB-EC"/>
</dbReference>
<evidence type="ECO:0000313" key="8">
    <source>
        <dbReference type="EMBL" id="OGD09079.1"/>
    </source>
</evidence>
<gene>
    <name evidence="6" type="primary">dacA</name>
    <name evidence="8" type="ORF">A2397_00780</name>
</gene>
<dbReference type="InterPro" id="IPR050338">
    <property type="entry name" value="DisA"/>
</dbReference>
<dbReference type="Gene3D" id="3.40.1700.10">
    <property type="entry name" value="DNA integrity scanning protein, DisA, N-terminal domain"/>
    <property type="match status" value="1"/>
</dbReference>
<evidence type="ECO:0000256" key="2">
    <source>
        <dbReference type="ARBA" id="ARBA00022679"/>
    </source>
</evidence>
<dbReference type="EC" id="2.7.7.85" evidence="6"/>
<evidence type="ECO:0000259" key="7">
    <source>
        <dbReference type="PROSITE" id="PS51794"/>
    </source>
</evidence>
<organism evidence="8 9">
    <name type="scientific">Candidatus Amesbacteria bacterium RIFOXYB1_FULL_44_23</name>
    <dbReference type="NCBI Taxonomy" id="1797263"/>
    <lineage>
        <taxon>Bacteria</taxon>
        <taxon>Candidatus Amesiibacteriota</taxon>
    </lineage>
</organism>
<dbReference type="Pfam" id="PF19293">
    <property type="entry name" value="CdaA_N"/>
    <property type="match status" value="1"/>
</dbReference>
<feature type="transmembrane region" description="Helical" evidence="6">
    <location>
        <begin position="29"/>
        <end position="50"/>
    </location>
</feature>
<keyword evidence="5 6" id="KW-0067">ATP-binding</keyword>
<dbReference type="PROSITE" id="PS51794">
    <property type="entry name" value="DAC"/>
    <property type="match status" value="1"/>
</dbReference>
<dbReference type="InterPro" id="IPR034701">
    <property type="entry name" value="CdaA"/>
</dbReference>
<dbReference type="Gene3D" id="2.170.120.30">
    <property type="match status" value="1"/>
</dbReference>
<dbReference type="EMBL" id="MEXR01000040">
    <property type="protein sequence ID" value="OGD09079.1"/>
    <property type="molecule type" value="Genomic_DNA"/>
</dbReference>
<name>A0A1F4ZRK4_9BACT</name>
<comment type="function">
    <text evidence="6">Catalyzes the condensation of 2 ATP molecules into cyclic di-AMP (c-di-AMP), a second messenger used to regulate differing processes in different bacteria.</text>
</comment>
<dbReference type="PANTHER" id="PTHR34185:SF1">
    <property type="entry name" value="DIADENYLATE CYCLASE"/>
    <property type="match status" value="1"/>
</dbReference>
<comment type="similarity">
    <text evidence="6">Belongs to the adenylate cyclase family. DacA/CdaA subfamily.</text>
</comment>
<proteinExistence type="inferred from homology"/>
<evidence type="ECO:0000256" key="4">
    <source>
        <dbReference type="ARBA" id="ARBA00022741"/>
    </source>
</evidence>
<evidence type="ECO:0000256" key="5">
    <source>
        <dbReference type="ARBA" id="ARBA00022840"/>
    </source>
</evidence>
<dbReference type="GO" id="GO:0005524">
    <property type="term" value="F:ATP binding"/>
    <property type="evidence" value="ECO:0007669"/>
    <property type="project" value="UniProtKB-UniRule"/>
</dbReference>
<dbReference type="InterPro" id="IPR045585">
    <property type="entry name" value="CdaA_N"/>
</dbReference>